<dbReference type="GO" id="GO:0003677">
    <property type="term" value="F:DNA binding"/>
    <property type="evidence" value="ECO:0007669"/>
    <property type="project" value="UniProtKB-KW"/>
</dbReference>
<comment type="caution">
    <text evidence="5">The sequence shown here is derived from an EMBL/GenBank/DDBJ whole genome shotgun (WGS) entry which is preliminary data.</text>
</comment>
<evidence type="ECO:0000313" key="6">
    <source>
        <dbReference type="Proteomes" id="UP001604336"/>
    </source>
</evidence>
<name>A0ABD1UR07_9LAMI</name>
<gene>
    <name evidence="5" type="ORF">Adt_11932</name>
</gene>
<dbReference type="EMBL" id="JBFOLK010000003">
    <property type="protein sequence ID" value="KAL2526878.1"/>
    <property type="molecule type" value="Genomic_DNA"/>
</dbReference>
<keyword evidence="2 5" id="KW-0863">Zinc-finger</keyword>
<protein>
    <submittedName>
        <fullName evidence="5">Zinc-finger homeodomain protein 8</fullName>
    </submittedName>
</protein>
<organism evidence="5 6">
    <name type="scientific">Abeliophyllum distichum</name>
    <dbReference type="NCBI Taxonomy" id="126358"/>
    <lineage>
        <taxon>Eukaryota</taxon>
        <taxon>Viridiplantae</taxon>
        <taxon>Streptophyta</taxon>
        <taxon>Embryophyta</taxon>
        <taxon>Tracheophyta</taxon>
        <taxon>Spermatophyta</taxon>
        <taxon>Magnoliopsida</taxon>
        <taxon>eudicotyledons</taxon>
        <taxon>Gunneridae</taxon>
        <taxon>Pentapetalae</taxon>
        <taxon>asterids</taxon>
        <taxon>lamiids</taxon>
        <taxon>Lamiales</taxon>
        <taxon>Oleaceae</taxon>
        <taxon>Forsythieae</taxon>
        <taxon>Abeliophyllum</taxon>
    </lineage>
</organism>
<dbReference type="NCBIfam" id="TIGR01566">
    <property type="entry name" value="ZF_HD_prot_N"/>
    <property type="match status" value="1"/>
</dbReference>
<keyword evidence="6" id="KW-1185">Reference proteome</keyword>
<sequence>MRLKPKLRFIKQAFILYQNRYQASLPFLHLHLHHHHTIIVTYKECLKNHVATMGDHDVDGCGEFMSSSTANYVVPSSLKCSACGRHRNFHRREPPSQLSSTNP</sequence>
<dbReference type="Pfam" id="PF04770">
    <property type="entry name" value="ZF-HD_dimer"/>
    <property type="match status" value="1"/>
</dbReference>
<evidence type="ECO:0000256" key="1">
    <source>
        <dbReference type="ARBA" id="ARBA00022723"/>
    </source>
</evidence>
<evidence type="ECO:0000256" key="3">
    <source>
        <dbReference type="ARBA" id="ARBA00022833"/>
    </source>
</evidence>
<evidence type="ECO:0000256" key="2">
    <source>
        <dbReference type="ARBA" id="ARBA00022771"/>
    </source>
</evidence>
<reference evidence="6" key="1">
    <citation type="submission" date="2024-07" db="EMBL/GenBank/DDBJ databases">
        <title>Two chromosome-level genome assemblies of Korean endemic species Abeliophyllum distichum and Forsythia ovata (Oleaceae).</title>
        <authorList>
            <person name="Jang H."/>
        </authorList>
    </citation>
    <scope>NUCLEOTIDE SEQUENCE [LARGE SCALE GENOMIC DNA]</scope>
</reference>
<dbReference type="PROSITE" id="PS51523">
    <property type="entry name" value="ZF_HD_DIMER"/>
    <property type="match status" value="1"/>
</dbReference>
<keyword evidence="5" id="KW-0371">Homeobox</keyword>
<evidence type="ECO:0000313" key="5">
    <source>
        <dbReference type="EMBL" id="KAL2526878.1"/>
    </source>
</evidence>
<proteinExistence type="predicted"/>
<dbReference type="PANTHER" id="PTHR31948">
    <property type="entry name" value="ZINC-FINGER HOMEODOMAIN PROTEIN 2"/>
    <property type="match status" value="1"/>
</dbReference>
<feature type="domain" description="ZF-HD dimerization-type" evidence="4">
    <location>
        <begin position="42"/>
        <end position="93"/>
    </location>
</feature>
<accession>A0ABD1UR07</accession>
<keyword evidence="1" id="KW-0479">Metal-binding</keyword>
<evidence type="ECO:0000259" key="4">
    <source>
        <dbReference type="PROSITE" id="PS51523"/>
    </source>
</evidence>
<keyword evidence="5" id="KW-0238">DNA-binding</keyword>
<dbReference type="AlphaFoldDB" id="A0ABD1UR07"/>
<dbReference type="PANTHER" id="PTHR31948:SF72">
    <property type="entry name" value="ZINC-FINGER HOMEODOMAIN PROTEIN 10"/>
    <property type="match status" value="1"/>
</dbReference>
<dbReference type="Proteomes" id="UP001604336">
    <property type="component" value="Unassembled WGS sequence"/>
</dbReference>
<keyword evidence="3" id="KW-0862">Zinc</keyword>
<dbReference type="GO" id="GO:0008270">
    <property type="term" value="F:zinc ion binding"/>
    <property type="evidence" value="ECO:0007669"/>
    <property type="project" value="UniProtKB-KW"/>
</dbReference>
<dbReference type="InterPro" id="IPR006456">
    <property type="entry name" value="ZF_HD_homeobox_Cys/His_dimer"/>
</dbReference>